<gene>
    <name evidence="1" type="ORF">SAMN02745166_00834</name>
</gene>
<evidence type="ECO:0000313" key="2">
    <source>
        <dbReference type="Proteomes" id="UP000190774"/>
    </source>
</evidence>
<keyword evidence="2" id="KW-1185">Reference proteome</keyword>
<dbReference type="RefSeq" id="WP_078812030.1">
    <property type="nucleotide sequence ID" value="NZ_FUYE01000002.1"/>
</dbReference>
<evidence type="ECO:0000313" key="1">
    <source>
        <dbReference type="EMBL" id="SKA81913.1"/>
    </source>
</evidence>
<organism evidence="1 2">
    <name type="scientific">Prosthecobacter debontii</name>
    <dbReference type="NCBI Taxonomy" id="48467"/>
    <lineage>
        <taxon>Bacteria</taxon>
        <taxon>Pseudomonadati</taxon>
        <taxon>Verrucomicrobiota</taxon>
        <taxon>Verrucomicrobiia</taxon>
        <taxon>Verrucomicrobiales</taxon>
        <taxon>Verrucomicrobiaceae</taxon>
        <taxon>Prosthecobacter</taxon>
    </lineage>
</organism>
<protein>
    <submittedName>
        <fullName evidence="1">Uncharacterized protein</fullName>
    </submittedName>
</protein>
<dbReference type="Proteomes" id="UP000190774">
    <property type="component" value="Unassembled WGS sequence"/>
</dbReference>
<proteinExistence type="predicted"/>
<dbReference type="STRING" id="48467.SAMN02745166_00834"/>
<dbReference type="EMBL" id="FUYE01000002">
    <property type="protein sequence ID" value="SKA81913.1"/>
    <property type="molecule type" value="Genomic_DNA"/>
</dbReference>
<accession>A0A1T4WX31</accession>
<dbReference type="AlphaFoldDB" id="A0A1T4WX31"/>
<reference evidence="2" key="1">
    <citation type="submission" date="2017-02" db="EMBL/GenBank/DDBJ databases">
        <authorList>
            <person name="Varghese N."/>
            <person name="Submissions S."/>
        </authorList>
    </citation>
    <scope>NUCLEOTIDE SEQUENCE [LARGE SCALE GENOMIC DNA]</scope>
    <source>
        <strain evidence="2">ATCC 700200</strain>
    </source>
</reference>
<sequence length="92" mass="10220">MTPAELAAANVLPSGLSPEAEALWYAKHDGWEEAHNIAQDIHTPMGSWIHALLHVIEGDQWNADYWFSRAKKPSCGPKEIDSLWSEIAQAVL</sequence>
<name>A0A1T4WX31_9BACT</name>
<dbReference type="OrthoDB" id="370799at2"/>